<dbReference type="Proteomes" id="UP000023152">
    <property type="component" value="Unassembled WGS sequence"/>
</dbReference>
<organism evidence="2 3">
    <name type="scientific">Reticulomyxa filosa</name>
    <dbReference type="NCBI Taxonomy" id="46433"/>
    <lineage>
        <taxon>Eukaryota</taxon>
        <taxon>Sar</taxon>
        <taxon>Rhizaria</taxon>
        <taxon>Retaria</taxon>
        <taxon>Foraminifera</taxon>
        <taxon>Monothalamids</taxon>
        <taxon>Reticulomyxidae</taxon>
        <taxon>Reticulomyxa</taxon>
    </lineage>
</organism>
<evidence type="ECO:0000313" key="3">
    <source>
        <dbReference type="Proteomes" id="UP000023152"/>
    </source>
</evidence>
<dbReference type="AlphaFoldDB" id="X6LHV8"/>
<feature type="compositionally biased region" description="Low complexity" evidence="1">
    <location>
        <begin position="115"/>
        <end position="124"/>
    </location>
</feature>
<feature type="compositionally biased region" description="Basic and acidic residues" evidence="1">
    <location>
        <begin position="100"/>
        <end position="112"/>
    </location>
</feature>
<protein>
    <submittedName>
        <fullName evidence="2">Uncharacterized protein</fullName>
    </submittedName>
</protein>
<proteinExistence type="predicted"/>
<evidence type="ECO:0000256" key="1">
    <source>
        <dbReference type="SAM" id="MobiDB-lite"/>
    </source>
</evidence>
<accession>X6LHV8</accession>
<dbReference type="EMBL" id="ASPP01041409">
    <property type="protein sequence ID" value="ETO00300.1"/>
    <property type="molecule type" value="Genomic_DNA"/>
</dbReference>
<gene>
    <name evidence="2" type="ORF">RFI_37147</name>
</gene>
<feature type="region of interest" description="Disordered" evidence="1">
    <location>
        <begin position="100"/>
        <end position="130"/>
    </location>
</feature>
<name>X6LHV8_RETFI</name>
<comment type="caution">
    <text evidence="2">The sequence shown here is derived from an EMBL/GenBank/DDBJ whole genome shotgun (WGS) entry which is preliminary data.</text>
</comment>
<evidence type="ECO:0000313" key="2">
    <source>
        <dbReference type="EMBL" id="ETO00300.1"/>
    </source>
</evidence>
<sequence length="177" mass="20609">MVSDTAIIMGATPPNENGFFNAQKVNQNAKTNVNEKTFSNFDSHLKNVFHFFDQDEDGILKHANMSAFQEMSKAYQFNRKLLIPPVTKCVVTFDTLKKQVETRHPKEQERRSSYQKQQQQQIHSIMKKKKTSLIGSSIQMLDNGHYSKYSRPGPYVHLTRPRCIPHHKGDDNSRWIW</sequence>
<keyword evidence="3" id="KW-1185">Reference proteome</keyword>
<reference evidence="2 3" key="1">
    <citation type="journal article" date="2013" name="Curr. Biol.">
        <title>The Genome of the Foraminiferan Reticulomyxa filosa.</title>
        <authorList>
            <person name="Glockner G."/>
            <person name="Hulsmann N."/>
            <person name="Schleicher M."/>
            <person name="Noegel A.A."/>
            <person name="Eichinger L."/>
            <person name="Gallinger C."/>
            <person name="Pawlowski J."/>
            <person name="Sierra R."/>
            <person name="Euteneuer U."/>
            <person name="Pillet L."/>
            <person name="Moustafa A."/>
            <person name="Platzer M."/>
            <person name="Groth M."/>
            <person name="Szafranski K."/>
            <person name="Schliwa M."/>
        </authorList>
    </citation>
    <scope>NUCLEOTIDE SEQUENCE [LARGE SCALE GENOMIC DNA]</scope>
</reference>